<accession>A0A0B7GYE1</accession>
<organism evidence="1 2">
    <name type="scientific">Treponema phagedenis</name>
    <dbReference type="NCBI Taxonomy" id="162"/>
    <lineage>
        <taxon>Bacteria</taxon>
        <taxon>Pseudomonadati</taxon>
        <taxon>Spirochaetota</taxon>
        <taxon>Spirochaetia</taxon>
        <taxon>Spirochaetales</taxon>
        <taxon>Treponemataceae</taxon>
        <taxon>Treponema</taxon>
    </lineage>
</organism>
<dbReference type="AlphaFoldDB" id="A0A0B7GYE1"/>
<protein>
    <submittedName>
        <fullName evidence="1">Uncharacterized protein</fullName>
    </submittedName>
</protein>
<evidence type="ECO:0000313" key="2">
    <source>
        <dbReference type="Proteomes" id="UP000042527"/>
    </source>
</evidence>
<sequence length="398" mass="46301">MKKNPIGKRLKEYTASAINTGGEVYEKIMASGKEHAEEQGAIENALCQLFDFIDYYRQPEIFNHQGTHLLKGLNFFSGLKKSRQEPYSSTKHKYKAMMIRVDDDAPLDTVWGTKWNAEHALRYYFNNDDCFVMEFTNEQEKNLLKNQFISDGWQVDGLPVEKSPHLNDQASLVNVNGIRMINNTVLQTAQAVRIAKGIYSLHFFIRGAMRNSKGVWQGKLNLKIVRKDGAAIFTKTYRCGMHWENIQEHLYFEQDGEYDCIFTCEKNVDIDFINLFPEVPYPSLSILIGHGGMRDLFSIFFAPHVADPKDKDDEKNFKDNEFIVFDLLDKYKFWFPFADDSESKRERLRLKIDFNDKHWGYWTEDIRWLDLLYVSALLDSLLPVGVKVFTIISSRRGS</sequence>
<dbReference type="RefSeq" id="WP_044634573.1">
    <property type="nucleotide sequence ID" value="NZ_CDNC01000012.1"/>
</dbReference>
<reference evidence="2" key="1">
    <citation type="submission" date="2015-01" db="EMBL/GenBank/DDBJ databases">
        <authorList>
            <person name="Manzoor Shahid"/>
            <person name="Zubair Saima"/>
        </authorList>
    </citation>
    <scope>NUCLEOTIDE SEQUENCE [LARGE SCALE GENOMIC DNA]</scope>
    <source>
        <strain evidence="2">V1</strain>
    </source>
</reference>
<gene>
    <name evidence="1" type="ORF">TPHV1_20213</name>
</gene>
<dbReference type="EMBL" id="CDNC01000012">
    <property type="protein sequence ID" value="CEM61676.1"/>
    <property type="molecule type" value="Genomic_DNA"/>
</dbReference>
<proteinExistence type="predicted"/>
<name>A0A0B7GYE1_TREPH</name>
<keyword evidence="2" id="KW-1185">Reference proteome</keyword>
<evidence type="ECO:0000313" key="1">
    <source>
        <dbReference type="EMBL" id="CEM61676.1"/>
    </source>
</evidence>
<dbReference type="GeneID" id="57753333"/>
<dbReference type="Proteomes" id="UP000042527">
    <property type="component" value="Unassembled WGS sequence"/>
</dbReference>